<keyword evidence="2" id="KW-0732">Signal</keyword>
<feature type="chain" id="PRO_5001461806" description="NIDO domain-containing protein" evidence="2">
    <location>
        <begin position="25"/>
        <end position="310"/>
    </location>
</feature>
<dbReference type="eggNOG" id="COG3210">
    <property type="taxonomic scope" value="Bacteria"/>
</dbReference>
<dbReference type="PATRIC" id="fig|1454004.3.peg.3340"/>
<organism evidence="4 5">
    <name type="scientific">Accumulibacter regalis</name>
    <dbReference type="NCBI Taxonomy" id="522306"/>
    <lineage>
        <taxon>Bacteria</taxon>
        <taxon>Pseudomonadati</taxon>
        <taxon>Pseudomonadota</taxon>
        <taxon>Betaproteobacteria</taxon>
        <taxon>Candidatus Accumulibacter</taxon>
    </lineage>
</organism>
<evidence type="ECO:0000313" key="4">
    <source>
        <dbReference type="EMBL" id="EXI86031.1"/>
    </source>
</evidence>
<dbReference type="GO" id="GO:0007160">
    <property type="term" value="P:cell-matrix adhesion"/>
    <property type="evidence" value="ECO:0007669"/>
    <property type="project" value="InterPro"/>
</dbReference>
<dbReference type="STRING" id="1454004.AW11_03240"/>
<protein>
    <recommendedName>
        <fullName evidence="3">NIDO domain-containing protein</fullName>
    </recommendedName>
</protein>
<dbReference type="InterPro" id="IPR003886">
    <property type="entry name" value="NIDO_dom"/>
</dbReference>
<sequence length="310" mass="31617">MIRHSALFATAALAALVSSGTAQAVVTVFPQASLTPSTDYYTDRIGGGLGTSIVTTGGGNAANVGALDGRNDDGFQGPIDLTTFGFSPGFTFFGGPGTSLFLNNNGNVSFGAGISAFTPTGPQGASAPIISPFFADVDTRNVASGVVYYRNSAPGEFIATWDQVGYFGSHADLLNSFQLVLRDPSVYTIPVGEGAIGFFWKTMGWETGDASGGSGGFGGTPGAVGFGNGSSDGVILEGSTLAGIAAVVQNHNTWFDQDLRPICGVPGAPPCPTPEPESLPLLAIALLGLIGVYSRGRFAKQALSQLQRSS</sequence>
<dbReference type="Pfam" id="PF06119">
    <property type="entry name" value="NIDO"/>
    <property type="match status" value="2"/>
</dbReference>
<gene>
    <name evidence="4" type="ORF">AW11_03240</name>
</gene>
<evidence type="ECO:0000256" key="2">
    <source>
        <dbReference type="SAM" id="SignalP"/>
    </source>
</evidence>
<name>A0A011PER9_ACCRE</name>
<feature type="domain" description="NIDO" evidence="3">
    <location>
        <begin position="157"/>
        <end position="245"/>
    </location>
</feature>
<proteinExistence type="predicted"/>
<dbReference type="PANTHER" id="PTHR13802:SF52">
    <property type="entry name" value="MUCIN-4"/>
    <property type="match status" value="1"/>
</dbReference>
<feature type="domain" description="NIDO" evidence="3">
    <location>
        <begin position="99"/>
        <end position="152"/>
    </location>
</feature>
<comment type="caution">
    <text evidence="4">The sequence shown here is derived from an EMBL/GenBank/DDBJ whole genome shotgun (WGS) entry which is preliminary data.</text>
</comment>
<accession>A0A011PER9</accession>
<dbReference type="InterPro" id="IPR051495">
    <property type="entry name" value="Epithelial_Barrier/Signaling"/>
</dbReference>
<evidence type="ECO:0000256" key="1">
    <source>
        <dbReference type="ARBA" id="ARBA00023157"/>
    </source>
</evidence>
<dbReference type="PANTHER" id="PTHR13802">
    <property type="entry name" value="MUCIN 4-RELATED"/>
    <property type="match status" value="1"/>
</dbReference>
<dbReference type="Proteomes" id="UP000022141">
    <property type="component" value="Unassembled WGS sequence"/>
</dbReference>
<evidence type="ECO:0000313" key="5">
    <source>
        <dbReference type="Proteomes" id="UP000022141"/>
    </source>
</evidence>
<keyword evidence="5" id="KW-1185">Reference proteome</keyword>
<keyword evidence="1" id="KW-1015">Disulfide bond</keyword>
<evidence type="ECO:0000259" key="3">
    <source>
        <dbReference type="Pfam" id="PF06119"/>
    </source>
</evidence>
<reference evidence="4" key="1">
    <citation type="submission" date="2014-02" db="EMBL/GenBank/DDBJ databases">
        <title>Expanding our view of genomic diversity in Candidatus Accumulibacter clades.</title>
        <authorList>
            <person name="Skennerton C.T."/>
            <person name="Barr J.J."/>
            <person name="Slater F.R."/>
            <person name="Bond P.L."/>
            <person name="Tyson G.W."/>
        </authorList>
    </citation>
    <scope>NUCLEOTIDE SEQUENCE [LARGE SCALE GENOMIC DNA]</scope>
</reference>
<dbReference type="EMBL" id="JEMY01000046">
    <property type="protein sequence ID" value="EXI86031.1"/>
    <property type="molecule type" value="Genomic_DNA"/>
</dbReference>
<dbReference type="AlphaFoldDB" id="A0A011PER9"/>
<feature type="signal peptide" evidence="2">
    <location>
        <begin position="1"/>
        <end position="24"/>
    </location>
</feature>